<dbReference type="GeneID" id="9942423"/>
<dbReference type="RefSeq" id="XP_003140600.1">
    <property type="nucleotide sequence ID" value="XM_003140552.1"/>
</dbReference>
<organism evidence="2">
    <name type="scientific">Loa loa</name>
    <name type="common">Eye worm</name>
    <name type="synonym">Filaria loa</name>
    <dbReference type="NCBI Taxonomy" id="7209"/>
    <lineage>
        <taxon>Eukaryota</taxon>
        <taxon>Metazoa</taxon>
        <taxon>Ecdysozoa</taxon>
        <taxon>Nematoda</taxon>
        <taxon>Chromadorea</taxon>
        <taxon>Rhabditida</taxon>
        <taxon>Spirurina</taxon>
        <taxon>Spiruromorpha</taxon>
        <taxon>Filarioidea</taxon>
        <taxon>Onchocercidae</taxon>
        <taxon>Loa</taxon>
    </lineage>
</organism>
<feature type="region of interest" description="Disordered" evidence="1">
    <location>
        <begin position="74"/>
        <end position="101"/>
    </location>
</feature>
<name>A0A1S0U0R9_LOALO</name>
<gene>
    <name evidence="2" type="ORF">LOAG_05015</name>
</gene>
<dbReference type="CTD" id="9942423"/>
<protein>
    <submittedName>
        <fullName evidence="2">Uncharacterized protein</fullName>
    </submittedName>
</protein>
<evidence type="ECO:0000256" key="1">
    <source>
        <dbReference type="SAM" id="MobiDB-lite"/>
    </source>
</evidence>
<dbReference type="InParanoid" id="A0A1S0U0R9"/>
<evidence type="ECO:0000313" key="2">
    <source>
        <dbReference type="EMBL" id="EFO23468.1"/>
    </source>
</evidence>
<accession>A0A1S0U0R9</accession>
<dbReference type="EMBL" id="JH712139">
    <property type="protein sequence ID" value="EFO23468.1"/>
    <property type="molecule type" value="Genomic_DNA"/>
</dbReference>
<proteinExistence type="predicted"/>
<sequence>MPLTSGSMRLFYSTLNLFKRQLNTSQWGEGSSDVTKVTSRDKMIAWADSNSQNTPTSSRYSSVKTENENVIIFSETPQPYSGNLPRIKQTDYSEKDEIDLS</sequence>
<reference evidence="2" key="1">
    <citation type="submission" date="2012-04" db="EMBL/GenBank/DDBJ databases">
        <title>The Genome Sequence of Loa loa.</title>
        <authorList>
            <consortium name="The Broad Institute Genome Sequencing Platform"/>
            <consortium name="Broad Institute Genome Sequencing Center for Infectious Disease"/>
            <person name="Nutman T.B."/>
            <person name="Fink D.L."/>
            <person name="Russ C."/>
            <person name="Young S."/>
            <person name="Zeng Q."/>
            <person name="Gargeya S."/>
            <person name="Alvarado L."/>
            <person name="Berlin A."/>
            <person name="Chapman S.B."/>
            <person name="Chen Z."/>
            <person name="Freedman E."/>
            <person name="Gellesch M."/>
            <person name="Goldberg J."/>
            <person name="Griggs A."/>
            <person name="Gujja S."/>
            <person name="Heilman E.R."/>
            <person name="Heiman D."/>
            <person name="Howarth C."/>
            <person name="Mehta T."/>
            <person name="Neiman D."/>
            <person name="Pearson M."/>
            <person name="Roberts A."/>
            <person name="Saif S."/>
            <person name="Shea T."/>
            <person name="Shenoy N."/>
            <person name="Sisk P."/>
            <person name="Stolte C."/>
            <person name="Sykes S."/>
            <person name="White J."/>
            <person name="Yandava C."/>
            <person name="Haas B."/>
            <person name="Henn M.R."/>
            <person name="Nusbaum C."/>
            <person name="Birren B."/>
        </authorList>
    </citation>
    <scope>NUCLEOTIDE SEQUENCE [LARGE SCALE GENOMIC DNA]</scope>
</reference>
<dbReference type="KEGG" id="loa:LOAG_05015"/>
<dbReference type="AlphaFoldDB" id="A0A1S0U0R9"/>